<keyword evidence="1" id="KW-0732">Signal</keyword>
<dbReference type="Pfam" id="PF07833">
    <property type="entry name" value="Cu_amine_oxidN1"/>
    <property type="match status" value="1"/>
</dbReference>
<dbReference type="EMBL" id="FQZM01000003">
    <property type="protein sequence ID" value="SHI36800.1"/>
    <property type="molecule type" value="Genomic_DNA"/>
</dbReference>
<dbReference type="InterPro" id="IPR012854">
    <property type="entry name" value="Cu_amine_oxidase-like_N"/>
</dbReference>
<accession>A0A1M6AJZ1</accession>
<dbReference type="Proteomes" id="UP000184529">
    <property type="component" value="Unassembled WGS sequence"/>
</dbReference>
<dbReference type="Gene3D" id="3.30.457.10">
    <property type="entry name" value="Copper amine oxidase-like, N-terminal domain"/>
    <property type="match status" value="1"/>
</dbReference>
<dbReference type="PROSITE" id="PS00380">
    <property type="entry name" value="RHODANESE_1"/>
    <property type="match status" value="1"/>
</dbReference>
<organism evidence="3 4">
    <name type="scientific">Desulfofundulus thermosubterraneus DSM 16057</name>
    <dbReference type="NCBI Taxonomy" id="1121432"/>
    <lineage>
        <taxon>Bacteria</taxon>
        <taxon>Bacillati</taxon>
        <taxon>Bacillota</taxon>
        <taxon>Clostridia</taxon>
        <taxon>Eubacteriales</taxon>
        <taxon>Peptococcaceae</taxon>
        <taxon>Desulfofundulus</taxon>
    </lineage>
</organism>
<gene>
    <name evidence="3" type="ORF">SAMN02745219_00175</name>
</gene>
<keyword evidence="4" id="KW-1185">Reference proteome</keyword>
<dbReference type="InterPro" id="IPR001763">
    <property type="entry name" value="Rhodanese-like_dom"/>
</dbReference>
<dbReference type="CDD" id="cd00158">
    <property type="entry name" value="RHOD"/>
    <property type="match status" value="1"/>
</dbReference>
<dbReference type="SMART" id="SM00450">
    <property type="entry name" value="RHOD"/>
    <property type="match status" value="1"/>
</dbReference>
<keyword evidence="3" id="KW-0808">Transferase</keyword>
<dbReference type="Pfam" id="PF00581">
    <property type="entry name" value="Rhodanese"/>
    <property type="match status" value="1"/>
</dbReference>
<name>A0A1M6AJZ1_9FIRM</name>
<dbReference type="InterPro" id="IPR036873">
    <property type="entry name" value="Rhodanese-like_dom_sf"/>
</dbReference>
<evidence type="ECO:0000259" key="2">
    <source>
        <dbReference type="PROSITE" id="PS50206"/>
    </source>
</evidence>
<evidence type="ECO:0000256" key="1">
    <source>
        <dbReference type="SAM" id="SignalP"/>
    </source>
</evidence>
<feature type="signal peptide" evidence="1">
    <location>
        <begin position="1"/>
        <end position="23"/>
    </location>
</feature>
<dbReference type="SUPFAM" id="SSF52821">
    <property type="entry name" value="Rhodanese/Cell cycle control phosphatase"/>
    <property type="match status" value="1"/>
</dbReference>
<dbReference type="Gene3D" id="3.40.250.10">
    <property type="entry name" value="Rhodanese-like domain"/>
    <property type="match status" value="1"/>
</dbReference>
<feature type="chain" id="PRO_5012522528" evidence="1">
    <location>
        <begin position="24"/>
        <end position="254"/>
    </location>
</feature>
<feature type="domain" description="Rhodanese" evidence="2">
    <location>
        <begin position="133"/>
        <end position="234"/>
    </location>
</feature>
<protein>
    <submittedName>
        <fullName evidence="3">Rhodanese-related sulfurtransferase</fullName>
    </submittedName>
</protein>
<dbReference type="GO" id="GO:0004792">
    <property type="term" value="F:thiosulfate-cyanide sulfurtransferase activity"/>
    <property type="evidence" value="ECO:0007669"/>
    <property type="project" value="InterPro"/>
</dbReference>
<dbReference type="RefSeq" id="WP_072866869.1">
    <property type="nucleotide sequence ID" value="NZ_FQZM01000003.1"/>
</dbReference>
<evidence type="ECO:0000313" key="3">
    <source>
        <dbReference type="EMBL" id="SHI36800.1"/>
    </source>
</evidence>
<sequence length="254" mass="27111">MKKRVFFLVLALSLVLLATVAVANVEGIKMYVNGNEVKSDVPPVKQENRVLVPIRFVAEALGCDVQWDEAKNAVVITKNSGDKFLRGKNDPAQQNPSIHTNFVKAADLLAVLDDDKDGDLCDYRDGHSGGDSIANDPLVVDTRLKKDYDAGHIPGAIWISPAEEIAAPANLAALKEALEAHVARGGKNEIVLYCFTAHTAGLAAGVLGAEGLNVKNLRFGYAIAWEGTKQADAPIYAPREDASGKPVPYAPAAK</sequence>
<dbReference type="AlphaFoldDB" id="A0A1M6AJZ1"/>
<dbReference type="OrthoDB" id="2083476at2"/>
<dbReference type="PROSITE" id="PS50206">
    <property type="entry name" value="RHODANESE_3"/>
    <property type="match status" value="1"/>
</dbReference>
<dbReference type="InterPro" id="IPR036582">
    <property type="entry name" value="Mao_N_sf"/>
</dbReference>
<reference evidence="4" key="1">
    <citation type="submission" date="2016-11" db="EMBL/GenBank/DDBJ databases">
        <authorList>
            <person name="Varghese N."/>
            <person name="Submissions S."/>
        </authorList>
    </citation>
    <scope>NUCLEOTIDE SEQUENCE [LARGE SCALE GENOMIC DNA]</scope>
    <source>
        <strain evidence="4">DSM 16057</strain>
    </source>
</reference>
<evidence type="ECO:0000313" key="4">
    <source>
        <dbReference type="Proteomes" id="UP000184529"/>
    </source>
</evidence>
<dbReference type="SUPFAM" id="SSF55383">
    <property type="entry name" value="Copper amine oxidase, domain N"/>
    <property type="match status" value="1"/>
</dbReference>
<proteinExistence type="predicted"/>
<dbReference type="InterPro" id="IPR001307">
    <property type="entry name" value="Thiosulphate_STrfase_CS"/>
</dbReference>
<dbReference type="STRING" id="1121432.SAMN02745219_00175"/>